<evidence type="ECO:0000313" key="1">
    <source>
        <dbReference type="EMBL" id="KOF70649.1"/>
    </source>
</evidence>
<gene>
    <name evidence="1" type="ORF">OCBIM_22002441mg</name>
</gene>
<reference evidence="1" key="1">
    <citation type="submission" date="2015-07" db="EMBL/GenBank/DDBJ databases">
        <title>MeaNS - Measles Nucleotide Surveillance Program.</title>
        <authorList>
            <person name="Tran T."/>
            <person name="Druce J."/>
        </authorList>
    </citation>
    <scope>NUCLEOTIDE SEQUENCE</scope>
    <source>
        <strain evidence="1">UCB-OBI-ISO-001</strain>
        <tissue evidence="1">Gonad</tissue>
    </source>
</reference>
<dbReference type="EMBL" id="KQ424659">
    <property type="protein sequence ID" value="KOF70649.1"/>
    <property type="molecule type" value="Genomic_DNA"/>
</dbReference>
<accession>A0A0L8G1F6</accession>
<name>A0A0L8G1F6_OCTBM</name>
<proteinExistence type="predicted"/>
<protein>
    <submittedName>
        <fullName evidence="1">Uncharacterized protein</fullName>
    </submittedName>
</protein>
<dbReference type="AlphaFoldDB" id="A0A0L8G1F6"/>
<organism evidence="1">
    <name type="scientific">Octopus bimaculoides</name>
    <name type="common">California two-spotted octopus</name>
    <dbReference type="NCBI Taxonomy" id="37653"/>
    <lineage>
        <taxon>Eukaryota</taxon>
        <taxon>Metazoa</taxon>
        <taxon>Spiralia</taxon>
        <taxon>Lophotrochozoa</taxon>
        <taxon>Mollusca</taxon>
        <taxon>Cephalopoda</taxon>
        <taxon>Coleoidea</taxon>
        <taxon>Octopodiformes</taxon>
        <taxon>Octopoda</taxon>
        <taxon>Incirrata</taxon>
        <taxon>Octopodidae</taxon>
        <taxon>Octopus</taxon>
    </lineage>
</organism>
<sequence length="56" mass="6484">MKIKGHYIHTHTHTHTHIMAAAFRAKMYKRGLDHIDFMSTGSDLINTRQTEMAEMA</sequence>